<keyword evidence="4" id="KW-1133">Transmembrane helix</keyword>
<feature type="compositionally biased region" description="Basic and acidic residues" evidence="3">
    <location>
        <begin position="10"/>
        <end position="29"/>
    </location>
</feature>
<feature type="transmembrane region" description="Helical" evidence="4">
    <location>
        <begin position="94"/>
        <end position="113"/>
    </location>
</feature>
<keyword evidence="6" id="KW-1185">Reference proteome</keyword>
<name>A0ABV8LIR9_9ACTN</name>
<proteinExistence type="predicted"/>
<dbReference type="RefSeq" id="WP_253757726.1">
    <property type="nucleotide sequence ID" value="NZ_JAMZDZ010000001.1"/>
</dbReference>
<evidence type="ECO:0000313" key="5">
    <source>
        <dbReference type="EMBL" id="MFC4130528.1"/>
    </source>
</evidence>
<accession>A0ABV8LIR9</accession>
<dbReference type="PANTHER" id="PTHR37042">
    <property type="entry name" value="OUTER MEMBRANE PROTEIN RV1973"/>
    <property type="match status" value="1"/>
</dbReference>
<evidence type="ECO:0008006" key="7">
    <source>
        <dbReference type="Google" id="ProtNLM"/>
    </source>
</evidence>
<feature type="compositionally biased region" description="Low complexity" evidence="3">
    <location>
        <begin position="34"/>
        <end position="48"/>
    </location>
</feature>
<evidence type="ECO:0000256" key="2">
    <source>
        <dbReference type="ARBA" id="ARBA00023136"/>
    </source>
</evidence>
<keyword evidence="4" id="KW-0812">Transmembrane</keyword>
<dbReference type="PANTHER" id="PTHR37042:SF4">
    <property type="entry name" value="OUTER MEMBRANE PROTEIN RV1973"/>
    <property type="match status" value="1"/>
</dbReference>
<evidence type="ECO:0000256" key="4">
    <source>
        <dbReference type="SAM" id="Phobius"/>
    </source>
</evidence>
<dbReference type="EMBL" id="JBHSAY010000005">
    <property type="protein sequence ID" value="MFC4130528.1"/>
    <property type="molecule type" value="Genomic_DNA"/>
</dbReference>
<reference evidence="6" key="1">
    <citation type="journal article" date="2019" name="Int. J. Syst. Evol. Microbiol.">
        <title>The Global Catalogue of Microorganisms (GCM) 10K type strain sequencing project: providing services to taxonomists for standard genome sequencing and annotation.</title>
        <authorList>
            <consortium name="The Broad Institute Genomics Platform"/>
            <consortium name="The Broad Institute Genome Sequencing Center for Infectious Disease"/>
            <person name="Wu L."/>
            <person name="Ma J."/>
        </authorList>
    </citation>
    <scope>NUCLEOTIDE SEQUENCE [LARGE SCALE GENOMIC DNA]</scope>
    <source>
        <strain evidence="6">CGMCC 4.7289</strain>
    </source>
</reference>
<dbReference type="Proteomes" id="UP001595816">
    <property type="component" value="Unassembled WGS sequence"/>
</dbReference>
<sequence>MTTDDPDDLDVPRKERDVETTELTAERPPRPRPRAAAPVDPAVDPAVDPTDDPAVDSAVDLAIEDGPERSTEKKTPARRPKKSAASGVSPKWPLARVLIMVLAVALAATAYAGHGWWKQRQLETAHTEAVTAARQLAVNFVSISAGTVDADLARIAAGATGEFGDEFGWGMPGVREAVLTNKVQSVGTVLRAGLVSGDDDSAIVLVAIDATVSNVKAPDGRVSHYRMQLDLAKDDASGRWLVSKLQFVG</sequence>
<protein>
    <recommendedName>
        <fullName evidence="7">Mce-associated membrane protein</fullName>
    </recommendedName>
</protein>
<organism evidence="5 6">
    <name type="scientific">Hamadaea flava</name>
    <dbReference type="NCBI Taxonomy" id="1742688"/>
    <lineage>
        <taxon>Bacteria</taxon>
        <taxon>Bacillati</taxon>
        <taxon>Actinomycetota</taxon>
        <taxon>Actinomycetes</taxon>
        <taxon>Micromonosporales</taxon>
        <taxon>Micromonosporaceae</taxon>
        <taxon>Hamadaea</taxon>
    </lineage>
</organism>
<evidence type="ECO:0000313" key="6">
    <source>
        <dbReference type="Proteomes" id="UP001595816"/>
    </source>
</evidence>
<comment type="subcellular location">
    <subcellularLocation>
        <location evidence="1">Membrane</location>
    </subcellularLocation>
</comment>
<feature type="region of interest" description="Disordered" evidence="3">
    <location>
        <begin position="1"/>
        <end position="88"/>
    </location>
</feature>
<gene>
    <name evidence="5" type="ORF">ACFOZ4_07920</name>
</gene>
<comment type="caution">
    <text evidence="5">The sequence shown here is derived from an EMBL/GenBank/DDBJ whole genome shotgun (WGS) entry which is preliminary data.</text>
</comment>
<evidence type="ECO:0000256" key="3">
    <source>
        <dbReference type="SAM" id="MobiDB-lite"/>
    </source>
</evidence>
<evidence type="ECO:0000256" key="1">
    <source>
        <dbReference type="ARBA" id="ARBA00004370"/>
    </source>
</evidence>
<keyword evidence="2 4" id="KW-0472">Membrane</keyword>
<feature type="compositionally biased region" description="Basic and acidic residues" evidence="3">
    <location>
        <begin position="66"/>
        <end position="75"/>
    </location>
</feature>